<dbReference type="PROSITE" id="PS00211">
    <property type="entry name" value="ABC_TRANSPORTER_1"/>
    <property type="match status" value="1"/>
</dbReference>
<evidence type="ECO:0000259" key="8">
    <source>
        <dbReference type="PROSITE" id="PS50893"/>
    </source>
</evidence>
<dbReference type="InterPro" id="IPR039421">
    <property type="entry name" value="Type_1_exporter"/>
</dbReference>
<dbReference type="InterPro" id="IPR027417">
    <property type="entry name" value="P-loop_NTPase"/>
</dbReference>
<reference evidence="10 11" key="1">
    <citation type="journal article" date="2019" name="Nat. Microbiol.">
        <title>Mediterranean grassland soil C-N compound turnover is dependent on rainfall and depth, and is mediated by genomically divergent microorganisms.</title>
        <authorList>
            <person name="Diamond S."/>
            <person name="Andeer P.F."/>
            <person name="Li Z."/>
            <person name="Crits-Christoph A."/>
            <person name="Burstein D."/>
            <person name="Anantharaman K."/>
            <person name="Lane K.R."/>
            <person name="Thomas B.C."/>
            <person name="Pan C."/>
            <person name="Northen T.R."/>
            <person name="Banfield J.F."/>
        </authorList>
    </citation>
    <scope>NUCLEOTIDE SEQUENCE [LARGE SCALE GENOMIC DNA]</scope>
    <source>
        <strain evidence="10">WS_3</strain>
    </source>
</reference>
<feature type="domain" description="ABC transporter" evidence="8">
    <location>
        <begin position="361"/>
        <end position="582"/>
    </location>
</feature>
<evidence type="ECO:0000256" key="7">
    <source>
        <dbReference type="SAM" id="Phobius"/>
    </source>
</evidence>
<dbReference type="PANTHER" id="PTHR24221:SF654">
    <property type="entry name" value="ATP-BINDING CASSETTE SUB-FAMILY B MEMBER 6"/>
    <property type="match status" value="1"/>
</dbReference>
<feature type="transmembrane region" description="Helical" evidence="7">
    <location>
        <begin position="150"/>
        <end position="173"/>
    </location>
</feature>
<name>A0A538SG84_UNCEI</name>
<dbReference type="GO" id="GO:0140359">
    <property type="term" value="F:ABC-type transporter activity"/>
    <property type="evidence" value="ECO:0007669"/>
    <property type="project" value="InterPro"/>
</dbReference>
<dbReference type="AlphaFoldDB" id="A0A538SG84"/>
<dbReference type="Pfam" id="PF00005">
    <property type="entry name" value="ABC_tran"/>
    <property type="match status" value="1"/>
</dbReference>
<keyword evidence="5 7" id="KW-1133">Transmembrane helix</keyword>
<evidence type="ECO:0000256" key="1">
    <source>
        <dbReference type="ARBA" id="ARBA00004651"/>
    </source>
</evidence>
<evidence type="ECO:0000256" key="6">
    <source>
        <dbReference type="ARBA" id="ARBA00023136"/>
    </source>
</evidence>
<keyword evidence="2 7" id="KW-0812">Transmembrane</keyword>
<proteinExistence type="predicted"/>
<feature type="transmembrane region" description="Helical" evidence="7">
    <location>
        <begin position="179"/>
        <end position="197"/>
    </location>
</feature>
<comment type="subcellular location">
    <subcellularLocation>
        <location evidence="1">Cell membrane</location>
        <topology evidence="1">Multi-pass membrane protein</topology>
    </subcellularLocation>
</comment>
<dbReference type="EMBL" id="VBOT01000101">
    <property type="protein sequence ID" value="TMQ50380.1"/>
    <property type="molecule type" value="Genomic_DNA"/>
</dbReference>
<dbReference type="InterPro" id="IPR011527">
    <property type="entry name" value="ABC1_TM_dom"/>
</dbReference>
<evidence type="ECO:0000259" key="9">
    <source>
        <dbReference type="PROSITE" id="PS50929"/>
    </source>
</evidence>
<keyword evidence="3" id="KW-0547">Nucleotide-binding</keyword>
<dbReference type="SUPFAM" id="SSF90123">
    <property type="entry name" value="ABC transporter transmembrane region"/>
    <property type="match status" value="1"/>
</dbReference>
<dbReference type="Gene3D" id="3.40.50.300">
    <property type="entry name" value="P-loop containing nucleotide triphosphate hydrolases"/>
    <property type="match status" value="1"/>
</dbReference>
<sequence length="582" mass="63665">MKSLTKLVGLLNGPARLRGSMLLVLIVIGAGLEAGGAGLIFPFISIVGQPELIHERSYLRWMYETLGVGSSRAFLVWAAIALLCFYLLKNAYAAWLLAAQNRFVYRNYVEQSSRLLQAYLSRPWSWHLQQNSAELLRSVNTDVLNVFSNLMVPLLVVVSEVTIAAAVLAVLVIVAPLPALVVLALVGGTSAAFYSIIRRRLERLGRNQQQEAGEMIKWINQALGGIKEAKVLGREDYFLHRYDEGVRAFAEATEYALTVNQLPRLFIETVAVAAMLLIVVIMLARGNEGGSLLPLLGLFAMASFRLIPSVNRVVGSITRIVYHRAALDVVHRDLKELGGELVVLSTIREGDASALSLREGIELADVSFWYPSATDPALRHVSLDIPHGRAAAFVGPSGAGKTTLVDVIIGLLPPSSGRVLADGVDVYEDVGAWRRAIGYVPQSIYLSDDSILSNVAFGVSDGLVDEARVRQVLKLVQLEELVETLPDGLQTFVGERGVRLSGGQRQRIGIARALYHDPHVLVMDEATSALDLETERAITSAMQHLVGVKTLILIAHHKETIEYCDLVFHLERGELRGCSKRS</sequence>
<feature type="domain" description="ABC transmembrane type-1" evidence="9">
    <location>
        <begin position="58"/>
        <end position="320"/>
    </location>
</feature>
<gene>
    <name evidence="10" type="ORF">E6K73_07940</name>
</gene>
<evidence type="ECO:0000256" key="3">
    <source>
        <dbReference type="ARBA" id="ARBA00022741"/>
    </source>
</evidence>
<keyword evidence="6 7" id="KW-0472">Membrane</keyword>
<feature type="transmembrane region" description="Helical" evidence="7">
    <location>
        <begin position="265"/>
        <end position="284"/>
    </location>
</feature>
<dbReference type="InterPro" id="IPR003439">
    <property type="entry name" value="ABC_transporter-like_ATP-bd"/>
</dbReference>
<dbReference type="SUPFAM" id="SSF52540">
    <property type="entry name" value="P-loop containing nucleoside triphosphate hydrolases"/>
    <property type="match status" value="1"/>
</dbReference>
<evidence type="ECO:0000313" key="10">
    <source>
        <dbReference type="EMBL" id="TMQ50380.1"/>
    </source>
</evidence>
<dbReference type="PROSITE" id="PS50893">
    <property type="entry name" value="ABC_TRANSPORTER_2"/>
    <property type="match status" value="1"/>
</dbReference>
<dbReference type="Pfam" id="PF00664">
    <property type="entry name" value="ABC_membrane"/>
    <property type="match status" value="1"/>
</dbReference>
<dbReference type="SMART" id="SM00382">
    <property type="entry name" value="AAA"/>
    <property type="match status" value="1"/>
</dbReference>
<dbReference type="InterPro" id="IPR003593">
    <property type="entry name" value="AAA+_ATPase"/>
</dbReference>
<dbReference type="PANTHER" id="PTHR24221">
    <property type="entry name" value="ATP-BINDING CASSETTE SUB-FAMILY B"/>
    <property type="match status" value="1"/>
</dbReference>
<dbReference type="Gene3D" id="1.20.1560.10">
    <property type="entry name" value="ABC transporter type 1, transmembrane domain"/>
    <property type="match status" value="1"/>
</dbReference>
<organism evidence="10 11">
    <name type="scientific">Eiseniibacteriota bacterium</name>
    <dbReference type="NCBI Taxonomy" id="2212470"/>
    <lineage>
        <taxon>Bacteria</taxon>
        <taxon>Candidatus Eiseniibacteriota</taxon>
    </lineage>
</organism>
<dbReference type="InterPro" id="IPR036640">
    <property type="entry name" value="ABC1_TM_sf"/>
</dbReference>
<dbReference type="GO" id="GO:0016887">
    <property type="term" value="F:ATP hydrolysis activity"/>
    <property type="evidence" value="ECO:0007669"/>
    <property type="project" value="InterPro"/>
</dbReference>
<feature type="transmembrane region" description="Helical" evidence="7">
    <location>
        <begin position="66"/>
        <end position="88"/>
    </location>
</feature>
<dbReference type="InterPro" id="IPR017871">
    <property type="entry name" value="ABC_transporter-like_CS"/>
</dbReference>
<dbReference type="PROSITE" id="PS50929">
    <property type="entry name" value="ABC_TM1F"/>
    <property type="match status" value="1"/>
</dbReference>
<comment type="caution">
    <text evidence="10">The sequence shown here is derived from an EMBL/GenBank/DDBJ whole genome shotgun (WGS) entry which is preliminary data.</text>
</comment>
<dbReference type="GO" id="GO:0005886">
    <property type="term" value="C:plasma membrane"/>
    <property type="evidence" value="ECO:0007669"/>
    <property type="project" value="UniProtKB-SubCell"/>
</dbReference>
<feature type="transmembrane region" description="Helical" evidence="7">
    <location>
        <begin position="21"/>
        <end position="46"/>
    </location>
</feature>
<evidence type="ECO:0000256" key="4">
    <source>
        <dbReference type="ARBA" id="ARBA00022840"/>
    </source>
</evidence>
<dbReference type="Proteomes" id="UP000320184">
    <property type="component" value="Unassembled WGS sequence"/>
</dbReference>
<dbReference type="GO" id="GO:0034040">
    <property type="term" value="F:ATPase-coupled lipid transmembrane transporter activity"/>
    <property type="evidence" value="ECO:0007669"/>
    <property type="project" value="TreeGrafter"/>
</dbReference>
<keyword evidence="4 10" id="KW-0067">ATP-binding</keyword>
<evidence type="ECO:0000313" key="11">
    <source>
        <dbReference type="Proteomes" id="UP000320184"/>
    </source>
</evidence>
<protein>
    <submittedName>
        <fullName evidence="10">ABC transporter ATP-binding protein</fullName>
    </submittedName>
</protein>
<dbReference type="GO" id="GO:0005524">
    <property type="term" value="F:ATP binding"/>
    <property type="evidence" value="ECO:0007669"/>
    <property type="project" value="UniProtKB-KW"/>
</dbReference>
<accession>A0A538SG84</accession>
<evidence type="ECO:0000256" key="5">
    <source>
        <dbReference type="ARBA" id="ARBA00022989"/>
    </source>
</evidence>
<evidence type="ECO:0000256" key="2">
    <source>
        <dbReference type="ARBA" id="ARBA00022692"/>
    </source>
</evidence>